<proteinExistence type="predicted"/>
<dbReference type="RefSeq" id="WP_011478401.1">
    <property type="nucleotide sequence ID" value="NC_007947.1"/>
</dbReference>
<gene>
    <name evidence="3" type="ordered locus">Mfla_0033</name>
</gene>
<dbReference type="Pfam" id="PF04375">
    <property type="entry name" value="HemX"/>
    <property type="match status" value="1"/>
</dbReference>
<feature type="transmembrane region" description="Helical" evidence="2">
    <location>
        <begin position="24"/>
        <end position="45"/>
    </location>
</feature>
<reference evidence="3 4" key="1">
    <citation type="submission" date="2006-03" db="EMBL/GenBank/DDBJ databases">
        <title>Complete sequence of Methylobacillus flagellatus KT.</title>
        <authorList>
            <consortium name="US DOE Joint Genome Institute"/>
            <person name="Copeland A."/>
            <person name="Lucas S."/>
            <person name="Lapidus A."/>
            <person name="Barry K."/>
            <person name="Detter J.C."/>
            <person name="Glavina del Rio T."/>
            <person name="Hammon N."/>
            <person name="Israni S."/>
            <person name="Dalin E."/>
            <person name="Tice H."/>
            <person name="Pitluck S."/>
            <person name="Brettin T."/>
            <person name="Bruce D."/>
            <person name="Han C."/>
            <person name="Tapia R."/>
            <person name="Saunders E."/>
            <person name="Gilna P."/>
            <person name="Schmutz J."/>
            <person name="Larimer F."/>
            <person name="Land M."/>
            <person name="Kyrpides N."/>
            <person name="Anderson I."/>
            <person name="Richardson P."/>
        </authorList>
    </citation>
    <scope>NUCLEOTIDE SEQUENCE [LARGE SCALE GENOMIC DNA]</scope>
    <source>
        <strain evidence="4">KT / ATCC 51484 / DSM 6875</strain>
    </source>
</reference>
<dbReference type="KEGG" id="mfa:Mfla_0033"/>
<evidence type="ECO:0000313" key="3">
    <source>
        <dbReference type="EMBL" id="ABE48304.1"/>
    </source>
</evidence>
<dbReference type="AlphaFoldDB" id="Q1GX92"/>
<evidence type="ECO:0008006" key="5">
    <source>
        <dbReference type="Google" id="ProtNLM"/>
    </source>
</evidence>
<name>Q1GX92_METFK</name>
<keyword evidence="2" id="KW-0812">Transmembrane</keyword>
<dbReference type="eggNOG" id="COG2959">
    <property type="taxonomic scope" value="Bacteria"/>
</dbReference>
<evidence type="ECO:0000256" key="2">
    <source>
        <dbReference type="SAM" id="Phobius"/>
    </source>
</evidence>
<dbReference type="EMBL" id="CP000284">
    <property type="protein sequence ID" value="ABE48304.1"/>
    <property type="molecule type" value="Genomic_DNA"/>
</dbReference>
<keyword evidence="2" id="KW-0472">Membrane</keyword>
<evidence type="ECO:0000313" key="4">
    <source>
        <dbReference type="Proteomes" id="UP000002440"/>
    </source>
</evidence>
<accession>Q1GX92</accession>
<dbReference type="PANTHER" id="PTHR38043:SF1">
    <property type="entry name" value="PROTEIN HEMX"/>
    <property type="match status" value="1"/>
</dbReference>
<organism evidence="3 4">
    <name type="scientific">Methylobacillus flagellatus (strain ATCC 51484 / DSM 6875 / VKM B-1610 / KT)</name>
    <dbReference type="NCBI Taxonomy" id="265072"/>
    <lineage>
        <taxon>Bacteria</taxon>
        <taxon>Pseudomonadati</taxon>
        <taxon>Pseudomonadota</taxon>
        <taxon>Betaproteobacteria</taxon>
        <taxon>Nitrosomonadales</taxon>
        <taxon>Methylophilaceae</taxon>
        <taxon>Methylobacillus</taxon>
    </lineage>
</organism>
<dbReference type="HOGENOM" id="CLU_036381_0_0_4"/>
<dbReference type="InterPro" id="IPR007470">
    <property type="entry name" value="HemX"/>
</dbReference>
<sequence length="363" mass="41271">MTEQHTPEAQTPLAQASTASKPSFLAWLALILAVGAIALTSWQWLSTRHRFNALEQTLTQRLEQFNVTNQQSLALAKNADERSAEANGRIIRLEQQLAESRDQQEALQTLYMELVNNHDERLIAEVEQLLVIANQQLQLAGNIKPALLALQTADSRLQQMDSVPAVQLRKAIAKDIQRLQELPQVDTIGISLKLENLMESIDTLPLVSERHPKTTTPTATMAEENQFRKLLREIWDDLKDMIRLERVDRPEPPLLAPDQTFFLRENLKLHLLTARTALLQRDENAYRADLHQAEHWIKSYFDLREQSTIAALDTLKELSASTIVIQLPDLSETLGLASKYKLTLERTNNSERTADRANLERGQ</sequence>
<dbReference type="OrthoDB" id="9787650at2"/>
<dbReference type="STRING" id="265072.Mfla_0033"/>
<evidence type="ECO:0000256" key="1">
    <source>
        <dbReference type="SAM" id="Coils"/>
    </source>
</evidence>
<feature type="coiled-coil region" evidence="1">
    <location>
        <begin position="76"/>
        <end position="110"/>
    </location>
</feature>
<keyword evidence="1" id="KW-0175">Coiled coil</keyword>
<keyword evidence="2" id="KW-1133">Transmembrane helix</keyword>
<protein>
    <recommendedName>
        <fullName evidence="5">Uroporphyrinogen-III C-methyltransferase</fullName>
    </recommendedName>
</protein>
<dbReference type="PANTHER" id="PTHR38043">
    <property type="entry name" value="PROTEIN HEMX"/>
    <property type="match status" value="1"/>
</dbReference>
<dbReference type="Proteomes" id="UP000002440">
    <property type="component" value="Chromosome"/>
</dbReference>
<keyword evidence="4" id="KW-1185">Reference proteome</keyword>